<comment type="caution">
    <text evidence="9">The sequence shown here is derived from an EMBL/GenBank/DDBJ whole genome shotgun (WGS) entry which is preliminary data.</text>
</comment>
<feature type="transmembrane region" description="Helical" evidence="7">
    <location>
        <begin position="153"/>
        <end position="172"/>
    </location>
</feature>
<name>A0A0A1YQ10_9PSED</name>
<evidence type="ECO:0000256" key="4">
    <source>
        <dbReference type="ARBA" id="ARBA00022989"/>
    </source>
</evidence>
<dbReference type="eggNOG" id="COG1845">
    <property type="taxonomic scope" value="Bacteria"/>
</dbReference>
<dbReference type="InterPro" id="IPR035973">
    <property type="entry name" value="Cyt_c_oxidase_su3-like_sf"/>
</dbReference>
<evidence type="ECO:0000256" key="2">
    <source>
        <dbReference type="ARBA" id="ARBA00010581"/>
    </source>
</evidence>
<dbReference type="InterPro" id="IPR000298">
    <property type="entry name" value="Cyt_c_oxidase-like_su3"/>
</dbReference>
<evidence type="ECO:0000313" key="9">
    <source>
        <dbReference type="EMBL" id="KFX70809.1"/>
    </source>
</evidence>
<evidence type="ECO:0000259" key="8">
    <source>
        <dbReference type="PROSITE" id="PS50253"/>
    </source>
</evidence>
<gene>
    <name evidence="9" type="ORF">TMS3_0102380</name>
</gene>
<keyword evidence="5 7" id="KW-0472">Membrane</keyword>
<reference evidence="9 10" key="1">
    <citation type="journal article" date="2014" name="Genome Announc.">
        <title>Draft Genome Sequence of Petroleum Oil-Degrading Marine Bacterium Pseudomonas taeanensis Strain MS-3, Isolated from a Crude Oil-Contaminated Seashore.</title>
        <authorList>
            <person name="Lee S.Y."/>
            <person name="Kim S.H."/>
            <person name="Lee D.G."/>
            <person name="Shin S."/>
            <person name="Yun S.H."/>
            <person name="Choi C.W."/>
            <person name="Chung Y.H."/>
            <person name="Choi J.S."/>
            <person name="Kahng H.Y."/>
            <person name="Kim S.I."/>
        </authorList>
    </citation>
    <scope>NUCLEOTIDE SEQUENCE [LARGE SCALE GENOMIC DNA]</scope>
    <source>
        <strain evidence="9 10">MS-3</strain>
    </source>
</reference>
<dbReference type="GO" id="GO:0019646">
    <property type="term" value="P:aerobic electron transport chain"/>
    <property type="evidence" value="ECO:0007669"/>
    <property type="project" value="InterPro"/>
</dbReference>
<dbReference type="PANTHER" id="PTHR11403">
    <property type="entry name" value="CYTOCHROME C OXIDASE SUBUNIT III"/>
    <property type="match status" value="1"/>
</dbReference>
<dbReference type="GO" id="GO:0004129">
    <property type="term" value="F:cytochrome-c oxidase activity"/>
    <property type="evidence" value="ECO:0007669"/>
    <property type="project" value="InterPro"/>
</dbReference>
<dbReference type="Gene3D" id="1.20.120.80">
    <property type="entry name" value="Cytochrome c oxidase, subunit III, four-helix bundle"/>
    <property type="match status" value="1"/>
</dbReference>
<accession>A0A0A1YQ10</accession>
<organism evidence="9 10">
    <name type="scientific">Pseudomonas taeanensis MS-3</name>
    <dbReference type="NCBI Taxonomy" id="1395571"/>
    <lineage>
        <taxon>Bacteria</taxon>
        <taxon>Pseudomonadati</taxon>
        <taxon>Pseudomonadota</taxon>
        <taxon>Gammaproteobacteria</taxon>
        <taxon>Pseudomonadales</taxon>
        <taxon>Pseudomonadaceae</taxon>
        <taxon>Pseudomonas</taxon>
    </lineage>
</organism>
<protein>
    <submittedName>
        <fullName evidence="9">Cytochrome C oxidase subunit III</fullName>
    </submittedName>
</protein>
<keyword evidence="4 7" id="KW-1133">Transmembrane helix</keyword>
<dbReference type="STRING" id="1395571.TMS3_0102380"/>
<dbReference type="RefSeq" id="WP_025163631.1">
    <property type="nucleotide sequence ID" value="NZ_AWSQ01000001.1"/>
</dbReference>
<evidence type="ECO:0000256" key="7">
    <source>
        <dbReference type="SAM" id="Phobius"/>
    </source>
</evidence>
<dbReference type="EMBL" id="AWSQ01000001">
    <property type="protein sequence ID" value="KFX70809.1"/>
    <property type="molecule type" value="Genomic_DNA"/>
</dbReference>
<comment type="subcellular location">
    <subcellularLocation>
        <location evidence="6">Cell membrane</location>
        <topology evidence="6">Multi-pass membrane protein</topology>
    </subcellularLocation>
    <subcellularLocation>
        <location evidence="1">Membrane</location>
        <topology evidence="1">Multi-pass membrane protein</topology>
    </subcellularLocation>
</comment>
<dbReference type="InterPro" id="IPR013833">
    <property type="entry name" value="Cyt_c_oxidase_su3_a-hlx"/>
</dbReference>
<evidence type="ECO:0000256" key="5">
    <source>
        <dbReference type="ARBA" id="ARBA00023136"/>
    </source>
</evidence>
<evidence type="ECO:0000256" key="3">
    <source>
        <dbReference type="ARBA" id="ARBA00022692"/>
    </source>
</evidence>
<dbReference type="OrthoDB" id="9808200at2"/>
<dbReference type="Pfam" id="PF00510">
    <property type="entry name" value="COX3"/>
    <property type="match status" value="1"/>
</dbReference>
<dbReference type="PANTHER" id="PTHR11403:SF10">
    <property type="entry name" value="CYTOCHROME C OXIDASE"/>
    <property type="match status" value="1"/>
</dbReference>
<comment type="similarity">
    <text evidence="2 6">Belongs to the cytochrome c oxidase subunit 3 family.</text>
</comment>
<evidence type="ECO:0000256" key="6">
    <source>
        <dbReference type="RuleBase" id="RU003376"/>
    </source>
</evidence>
<feature type="transmembrane region" description="Helical" evidence="7">
    <location>
        <begin position="207"/>
        <end position="229"/>
    </location>
</feature>
<feature type="transmembrane region" description="Helical" evidence="7">
    <location>
        <begin position="108"/>
        <end position="133"/>
    </location>
</feature>
<proteinExistence type="inferred from homology"/>
<dbReference type="AlphaFoldDB" id="A0A0A1YQ10"/>
<dbReference type="Proteomes" id="UP000030063">
    <property type="component" value="Unassembled WGS sequence"/>
</dbReference>
<sequence length="230" mass="25245">MSRLLMKGADSFEPGNGWSDGANSIPPAELAARARTARVGLRVFLLVVSSLFFLFLVAFLIRSQVADWQPLTEPLAPLASPWQLWLNTLWLVLGSIALQWARMAARRGLLGATQIGFALGGVFALAFVLGQLWVWQQFVAWGYGVSSNPASSFFFLLTGLHGLHLLGGLVAWSRTAIKFRRQVPLVQLGASVELCTIYWHYLLGLWLLLFALLTSTPETYAAIAALCGLR</sequence>
<feature type="domain" description="Heme-copper oxidase subunit III family profile" evidence="8">
    <location>
        <begin position="38"/>
        <end position="218"/>
    </location>
</feature>
<feature type="transmembrane region" description="Helical" evidence="7">
    <location>
        <begin position="43"/>
        <end position="62"/>
    </location>
</feature>
<keyword evidence="3 6" id="KW-0812">Transmembrane</keyword>
<keyword evidence="10" id="KW-1185">Reference proteome</keyword>
<dbReference type="InterPro" id="IPR024791">
    <property type="entry name" value="Cyt_c/ubiquinol_Oxase_su3"/>
</dbReference>
<dbReference type="PROSITE" id="PS50253">
    <property type="entry name" value="COX3"/>
    <property type="match status" value="1"/>
</dbReference>
<dbReference type="GO" id="GO:0005886">
    <property type="term" value="C:plasma membrane"/>
    <property type="evidence" value="ECO:0007669"/>
    <property type="project" value="UniProtKB-SubCell"/>
</dbReference>
<feature type="transmembrane region" description="Helical" evidence="7">
    <location>
        <begin position="82"/>
        <end position="101"/>
    </location>
</feature>
<evidence type="ECO:0000256" key="1">
    <source>
        <dbReference type="ARBA" id="ARBA00004141"/>
    </source>
</evidence>
<evidence type="ECO:0000313" key="10">
    <source>
        <dbReference type="Proteomes" id="UP000030063"/>
    </source>
</evidence>
<dbReference type="SUPFAM" id="SSF81452">
    <property type="entry name" value="Cytochrome c oxidase subunit III-like"/>
    <property type="match status" value="1"/>
</dbReference>